<dbReference type="EMBL" id="BDRX01000084">
    <property type="protein sequence ID" value="GBF96661.1"/>
    <property type="molecule type" value="Genomic_DNA"/>
</dbReference>
<dbReference type="OrthoDB" id="539753at2759"/>
<dbReference type="Proteomes" id="UP000247498">
    <property type="component" value="Unassembled WGS sequence"/>
</dbReference>
<sequence length="264" mass="26920">MRGAVRRLAARAADAAAAVAAAPAAAAELLAPAAARPAAARCPLQRPPRQLAGPGRGLSSYASPGAGPPGGSAPRRVSQPRKHPGDGGGAGPDSASASASASAAGPLPAGAAAPGLAEMSREVPGGSKPMRSWERWYWGVGVGGASLWLFWRMRPDPKTPEQIEAERRAAADLEVRRRDHLRSVLAAQREGGFIAEGDDPLDGLSPRQIEALMAAAAIDPRDPLEGMSPEEIDEYMRRMEQQEGGSGGGDGGGGGEEGSSEGDD</sequence>
<evidence type="ECO:0000313" key="3">
    <source>
        <dbReference type="Proteomes" id="UP000247498"/>
    </source>
</evidence>
<name>A0A2V0P9Z1_9CHLO</name>
<dbReference type="InParanoid" id="A0A2V0P9Z1"/>
<feature type="compositionally biased region" description="Low complexity" evidence="1">
    <location>
        <begin position="35"/>
        <end position="52"/>
    </location>
</feature>
<evidence type="ECO:0000313" key="2">
    <source>
        <dbReference type="EMBL" id="GBF96661.1"/>
    </source>
</evidence>
<organism evidence="2 3">
    <name type="scientific">Raphidocelis subcapitata</name>
    <dbReference type="NCBI Taxonomy" id="307507"/>
    <lineage>
        <taxon>Eukaryota</taxon>
        <taxon>Viridiplantae</taxon>
        <taxon>Chlorophyta</taxon>
        <taxon>core chlorophytes</taxon>
        <taxon>Chlorophyceae</taxon>
        <taxon>CS clade</taxon>
        <taxon>Sphaeropleales</taxon>
        <taxon>Selenastraceae</taxon>
        <taxon>Raphidocelis</taxon>
    </lineage>
</organism>
<evidence type="ECO:0000256" key="1">
    <source>
        <dbReference type="SAM" id="MobiDB-lite"/>
    </source>
</evidence>
<proteinExistence type="predicted"/>
<comment type="caution">
    <text evidence="2">The sequence shown here is derived from an EMBL/GenBank/DDBJ whole genome shotgun (WGS) entry which is preliminary data.</text>
</comment>
<reference evidence="2 3" key="1">
    <citation type="journal article" date="2018" name="Sci. Rep.">
        <title>Raphidocelis subcapitata (=Pseudokirchneriella subcapitata) provides an insight into genome evolution and environmental adaptations in the Sphaeropleales.</title>
        <authorList>
            <person name="Suzuki S."/>
            <person name="Yamaguchi H."/>
            <person name="Nakajima N."/>
            <person name="Kawachi M."/>
        </authorList>
    </citation>
    <scope>NUCLEOTIDE SEQUENCE [LARGE SCALE GENOMIC DNA]</scope>
    <source>
        <strain evidence="2 3">NIES-35</strain>
    </source>
</reference>
<gene>
    <name evidence="2" type="ORF">Rsub_09294</name>
</gene>
<protein>
    <submittedName>
        <fullName evidence="2">Uncharacterized protein</fullName>
    </submittedName>
</protein>
<keyword evidence="3" id="KW-1185">Reference proteome</keyword>
<accession>A0A2V0P9Z1</accession>
<dbReference type="AlphaFoldDB" id="A0A2V0P9Z1"/>
<feature type="compositionally biased region" description="Low complexity" evidence="1">
    <location>
        <begin position="92"/>
        <end position="112"/>
    </location>
</feature>
<feature type="compositionally biased region" description="Gly residues" evidence="1">
    <location>
        <begin position="244"/>
        <end position="257"/>
    </location>
</feature>
<feature type="region of interest" description="Disordered" evidence="1">
    <location>
        <begin position="35"/>
        <end position="112"/>
    </location>
</feature>
<feature type="region of interest" description="Disordered" evidence="1">
    <location>
        <begin position="220"/>
        <end position="264"/>
    </location>
</feature>